<accession>A0A317V3S9</accession>
<dbReference type="Proteomes" id="UP000246171">
    <property type="component" value="Unassembled WGS sequence"/>
</dbReference>
<gene>
    <name evidence="2" type="ORF">BO83DRAFT_93611</name>
</gene>
<organism evidence="2 3">
    <name type="scientific">Aspergillus eucalypticola (strain CBS 122712 / IBT 29274)</name>
    <dbReference type="NCBI Taxonomy" id="1448314"/>
    <lineage>
        <taxon>Eukaryota</taxon>
        <taxon>Fungi</taxon>
        <taxon>Dikarya</taxon>
        <taxon>Ascomycota</taxon>
        <taxon>Pezizomycotina</taxon>
        <taxon>Eurotiomycetes</taxon>
        <taxon>Eurotiomycetidae</taxon>
        <taxon>Eurotiales</taxon>
        <taxon>Aspergillaceae</taxon>
        <taxon>Aspergillus</taxon>
        <taxon>Aspergillus subgen. Circumdati</taxon>
    </lineage>
</organism>
<keyword evidence="3" id="KW-1185">Reference proteome</keyword>
<dbReference type="RefSeq" id="XP_025385646.1">
    <property type="nucleotide sequence ID" value="XM_025537725.1"/>
</dbReference>
<proteinExistence type="predicted"/>
<name>A0A317V3S9_ASPEC</name>
<dbReference type="EMBL" id="MSFU01000021">
    <property type="protein sequence ID" value="PWY67708.1"/>
    <property type="molecule type" value="Genomic_DNA"/>
</dbReference>
<evidence type="ECO:0008006" key="4">
    <source>
        <dbReference type="Google" id="ProtNLM"/>
    </source>
</evidence>
<dbReference type="VEuPathDB" id="FungiDB:BO83DRAFT_93611"/>
<keyword evidence="1" id="KW-0732">Signal</keyword>
<evidence type="ECO:0000313" key="2">
    <source>
        <dbReference type="EMBL" id="PWY67708.1"/>
    </source>
</evidence>
<protein>
    <recommendedName>
        <fullName evidence="4">Secreted protein</fullName>
    </recommendedName>
</protein>
<evidence type="ECO:0000256" key="1">
    <source>
        <dbReference type="SAM" id="SignalP"/>
    </source>
</evidence>
<reference evidence="2" key="1">
    <citation type="submission" date="2016-12" db="EMBL/GenBank/DDBJ databases">
        <title>The genomes of Aspergillus section Nigri reveals drivers in fungal speciation.</title>
        <authorList>
            <consortium name="DOE Joint Genome Institute"/>
            <person name="Vesth T.C."/>
            <person name="Nybo J."/>
            <person name="Theobald S."/>
            <person name="Brandl J."/>
            <person name="Frisvad J.C."/>
            <person name="Nielsen K.F."/>
            <person name="Lyhne E.K."/>
            <person name="Kogle M.E."/>
            <person name="Kuo A."/>
            <person name="Riley R."/>
            <person name="Clum A."/>
            <person name="Nolan M."/>
            <person name="Lipzen A."/>
            <person name="Salamov A."/>
            <person name="Henrissat B."/>
            <person name="Wiebenga A."/>
            <person name="De vries R.P."/>
            <person name="Grigoriev I.V."/>
            <person name="Mortensen U.H."/>
            <person name="Andersen M.R."/>
            <person name="Baker S.E."/>
        </authorList>
    </citation>
    <scope>NUCLEOTIDE SEQUENCE</scope>
    <source>
        <strain evidence="2">CBS 122712</strain>
    </source>
</reference>
<dbReference type="GeneID" id="37059687"/>
<comment type="caution">
    <text evidence="2">The sequence shown here is derived from an EMBL/GenBank/DDBJ whole genome shotgun (WGS) entry which is preliminary data.</text>
</comment>
<feature type="signal peptide" evidence="1">
    <location>
        <begin position="1"/>
        <end position="16"/>
    </location>
</feature>
<sequence length="79" mass="8505">MGVEGCAVMLLHQVFTASTVLLGWQYGKIPSGQTDLSDPVCCVKRALLTGRLHQGRGARDTDNLQKILRCHPLISGSAN</sequence>
<evidence type="ECO:0000313" key="3">
    <source>
        <dbReference type="Proteomes" id="UP000246171"/>
    </source>
</evidence>
<dbReference type="AlphaFoldDB" id="A0A317V3S9"/>
<feature type="chain" id="PRO_5016359958" description="Secreted protein" evidence="1">
    <location>
        <begin position="17"/>
        <end position="79"/>
    </location>
</feature>